<sequence>MNPPTVPAPVRGRDAELERISALVRGPGGGMVVVCGAGGLGKTTLAAEAAAQARDQGRGVVWIRWRDDPDQLGQDLAQAAHILGLPESRLEEARTGRVSLVDAVWDHLATVKGWLIVVDNVDAPSRVGPGAGPPAAYRGWLRPHGSGLLLVTSRDTSRQTWGPDADLLHLQPLSENAGAAVLLDAAPHAGTEAEAESLAARLGGLPLGLNAASTYLSVPTSRHRTFAAYLHALEAEFTDLLGAEHPAAATDPAVARRVVRHTWDLSLDQLDQDGYTLARPVLQLLALLEPAPIPRTLMTPELVTDATGLPATAATVDAALAGLHQYGLLHTPEGDSPTPGSPAVGRLQLHPLVREVTAHSLARPEPTTAWLAAIDEHLARAVEATTNMPGRTGWPTARLLAAHLPAHLDRNAPHNFHSACDTLTRLADTLTLAGASFEEFLLRRRILDAEADHLGHDHIDALANRNNLANTLNELGEHRQAADLHRQILADRERVLGPDHSEALGSRHNLANALHALGENRQAADLHRQTLADRERLLGPDHPDTLASRNSLAVVLNSLGEHRQGADLQHETLAAYERVLGPDHPSTLASRNNLATALQGLGEHRQAADLYSEALLDAERVLGPDHRDTLISRNNLANALHALGENRQAADLHRQTLADRERVLGPDHPDTLASRGNLAVALELLGEDQQAVDLYRQTLADRERVLGPDHPDTLASRGNLALTLSDLGAHHQAVGLHRENLAARERLLGPDHPHTLVSRNNLATAQARLAEVGRRRWWQLSRRR</sequence>
<dbReference type="Pfam" id="PF13191">
    <property type="entry name" value="AAA_16"/>
    <property type="match status" value="1"/>
</dbReference>
<dbReference type="Proteomes" id="UP000285596">
    <property type="component" value="Unassembled WGS sequence"/>
</dbReference>
<dbReference type="SUPFAM" id="SSF48452">
    <property type="entry name" value="TPR-like"/>
    <property type="match status" value="3"/>
</dbReference>
<organism evidence="2 3">
    <name type="scientific">Streptomyces globisporus</name>
    <dbReference type="NCBI Taxonomy" id="1908"/>
    <lineage>
        <taxon>Bacteria</taxon>
        <taxon>Bacillati</taxon>
        <taxon>Actinomycetota</taxon>
        <taxon>Actinomycetes</taxon>
        <taxon>Kitasatosporales</taxon>
        <taxon>Streptomycetaceae</taxon>
        <taxon>Streptomyces</taxon>
    </lineage>
</organism>
<feature type="domain" description="Orc1-like AAA ATPase" evidence="1">
    <location>
        <begin position="10"/>
        <end position="122"/>
    </location>
</feature>
<dbReference type="PANTHER" id="PTHR46082">
    <property type="entry name" value="ATP/GTP-BINDING PROTEIN-RELATED"/>
    <property type="match status" value="1"/>
</dbReference>
<dbReference type="InterPro" id="IPR011990">
    <property type="entry name" value="TPR-like_helical_dom_sf"/>
</dbReference>
<gene>
    <name evidence="2" type="ORF">D3105_30015</name>
</gene>
<protein>
    <submittedName>
        <fullName evidence="2">ATP-binding protein</fullName>
    </submittedName>
</protein>
<dbReference type="PANTHER" id="PTHR46082:SF6">
    <property type="entry name" value="AAA+ ATPASE DOMAIN-CONTAINING PROTEIN-RELATED"/>
    <property type="match status" value="1"/>
</dbReference>
<dbReference type="NCBIfam" id="NF040586">
    <property type="entry name" value="FxSxx_TPR"/>
    <property type="match status" value="1"/>
</dbReference>
<dbReference type="Gene3D" id="1.25.40.10">
    <property type="entry name" value="Tetratricopeptide repeat domain"/>
    <property type="match status" value="2"/>
</dbReference>
<dbReference type="SUPFAM" id="SSF52540">
    <property type="entry name" value="P-loop containing nucleoside triphosphate hydrolases"/>
    <property type="match status" value="1"/>
</dbReference>
<dbReference type="AlphaFoldDB" id="A0A423URL5"/>
<dbReference type="EMBL" id="QWFA01000231">
    <property type="protein sequence ID" value="ROV64963.1"/>
    <property type="molecule type" value="Genomic_DNA"/>
</dbReference>
<comment type="caution">
    <text evidence="2">The sequence shown here is derived from an EMBL/GenBank/DDBJ whole genome shotgun (WGS) entry which is preliminary data.</text>
</comment>
<dbReference type="Gene3D" id="3.40.50.300">
    <property type="entry name" value="P-loop containing nucleotide triphosphate hydrolases"/>
    <property type="match status" value="1"/>
</dbReference>
<dbReference type="PRINTS" id="PR00364">
    <property type="entry name" value="DISEASERSIST"/>
</dbReference>
<reference evidence="2 3" key="1">
    <citation type="submission" date="2018-08" db="EMBL/GenBank/DDBJ databases">
        <title>Streptomyces globisporus 1912-4Crt, whole genome shotgun sequence.</title>
        <authorList>
            <person name="Matselyukh B."/>
        </authorList>
    </citation>
    <scope>NUCLEOTIDE SEQUENCE [LARGE SCALE GENOMIC DNA]</scope>
    <source>
        <strain evidence="2 3">1912-4Crt</strain>
    </source>
</reference>
<dbReference type="InterPro" id="IPR053137">
    <property type="entry name" value="NLR-like"/>
</dbReference>
<evidence type="ECO:0000313" key="2">
    <source>
        <dbReference type="EMBL" id="ROV64963.1"/>
    </source>
</evidence>
<accession>A0A423URL5</accession>
<dbReference type="Pfam" id="PF13374">
    <property type="entry name" value="TPR_10"/>
    <property type="match status" value="5"/>
</dbReference>
<proteinExistence type="predicted"/>
<dbReference type="InterPro" id="IPR041664">
    <property type="entry name" value="AAA_16"/>
</dbReference>
<keyword evidence="2" id="KW-0067">ATP-binding</keyword>
<name>A0A423URL5_STRGL</name>
<evidence type="ECO:0000313" key="3">
    <source>
        <dbReference type="Proteomes" id="UP000285596"/>
    </source>
</evidence>
<keyword evidence="2" id="KW-0547">Nucleotide-binding</keyword>
<evidence type="ECO:0000259" key="1">
    <source>
        <dbReference type="Pfam" id="PF13191"/>
    </source>
</evidence>
<dbReference type="Pfam" id="PF13424">
    <property type="entry name" value="TPR_12"/>
    <property type="match status" value="1"/>
</dbReference>
<dbReference type="GO" id="GO:0005524">
    <property type="term" value="F:ATP binding"/>
    <property type="evidence" value="ECO:0007669"/>
    <property type="project" value="UniProtKB-KW"/>
</dbReference>
<dbReference type="InterPro" id="IPR027417">
    <property type="entry name" value="P-loop_NTPase"/>
</dbReference>